<comment type="caution">
    <text evidence="1">The sequence shown here is derived from an EMBL/GenBank/DDBJ whole genome shotgun (WGS) entry which is preliminary data.</text>
</comment>
<evidence type="ECO:0000313" key="2">
    <source>
        <dbReference type="Proteomes" id="UP001148662"/>
    </source>
</evidence>
<dbReference type="EMBL" id="JANHOG010000669">
    <property type="protein sequence ID" value="KAJ3552364.1"/>
    <property type="molecule type" value="Genomic_DNA"/>
</dbReference>
<evidence type="ECO:0000313" key="1">
    <source>
        <dbReference type="EMBL" id="KAJ3552364.1"/>
    </source>
</evidence>
<sequence length="1030" mass="116449">MLTSSSPCGQGHIFCGNCLESYIASSELADPPCPTCRAPIRRIEQFRINVPDALRPYIHATIRRVYPQYNEAAPPDPLIETNDDRAILEERLAEALRKIDELTVKNALTSAALEGERQAHAETKEVLDALRQRIGNTRRTSRGWAFLPQVWPFSSQEEEVEEDIGAQDVQLEEQERLLAAKDERLAEQERLLRLKDARIQEQQRLLREKDARIESKGRKIEQLRRQVQSIGQPLARDADQRTAFEDHPPARRATSFPQALPRYPDASSSASARDPLGRRIRDLQLQTPPPTPSPSHRLIQTTTHRGTPRRSNRRGLGEPQASDYDIPMCTGEDHVWSMVGTNGAASKYTCTLELILTVSQAFRTCTGDSAITMMDTVSRANTGIKDVGNFILCMIGFVVAVPKRLLVFFFNCWYVFVEAVVIFFFKPRPPHTPELLTHPYGRIAVIGSGLTGVSSAAHAIAHGFEVVIFEQSDKIGGIWANVNATSGLQLNSLLYRFHPGVRWPRAFPQRDEILSEITRIWRQYQLEPRTRFNTRVTSARRASREEVEDLPDEDDLVPEKQGHARWIINDGREGVFDAIIVTVGTCGKPHMVSLPGMPGWKEEKAQEDHEFAQQNGAQQDQANEGTGQEKPRNVSAGEEKPTQDGVWAESKPKEDAWNVGHDQVQKKEEGFPTPGEAFQAGSDIQQGMEQKSLAHAHHKHARKAAEDRKKAHKDQRHKHEHDVFKGPILHSSQLDREDAPSFKGKTVVVIGGGASAVESVETALAQGADHCIMLVRDDKWIIPRNIFIDTLIALQPFGREMPMSFIWEQLITRFNYYGVSDLTPAHLGLFESTPVVNDEFLHHVRKGRCEYVRADTERLTPSGVLVNVRDRTSKPGDEGVKKEIHADIVVLATGFKKPEVDFLPEDLFPEGYDRPNLYLQTFSTEDWSILMTNSAYMNAIGTVGHFHIGIYARILMTFLMDRNARPTPKDMKLWVDCVRFIKRGAKGGALGFFTYMELVIWLVIFHIFRFDRLKWLFFILQGWGVFPTNK</sequence>
<accession>A0ACC1T3G3</accession>
<proteinExistence type="predicted"/>
<keyword evidence="2" id="KW-1185">Reference proteome</keyword>
<reference evidence="1" key="1">
    <citation type="submission" date="2022-07" db="EMBL/GenBank/DDBJ databases">
        <title>Genome Sequence of Phlebia brevispora.</title>
        <authorList>
            <person name="Buettner E."/>
        </authorList>
    </citation>
    <scope>NUCLEOTIDE SEQUENCE</scope>
    <source>
        <strain evidence="1">MPL23</strain>
    </source>
</reference>
<gene>
    <name evidence="1" type="ORF">NM688_g4187</name>
</gene>
<name>A0ACC1T3G3_9APHY</name>
<dbReference type="Proteomes" id="UP001148662">
    <property type="component" value="Unassembled WGS sequence"/>
</dbReference>
<protein>
    <submittedName>
        <fullName evidence="1">Uncharacterized protein</fullName>
    </submittedName>
</protein>
<organism evidence="1 2">
    <name type="scientific">Phlebia brevispora</name>
    <dbReference type="NCBI Taxonomy" id="194682"/>
    <lineage>
        <taxon>Eukaryota</taxon>
        <taxon>Fungi</taxon>
        <taxon>Dikarya</taxon>
        <taxon>Basidiomycota</taxon>
        <taxon>Agaricomycotina</taxon>
        <taxon>Agaricomycetes</taxon>
        <taxon>Polyporales</taxon>
        <taxon>Meruliaceae</taxon>
        <taxon>Phlebia</taxon>
    </lineage>
</organism>